<accession>A0A5C8EKN1</accession>
<keyword evidence="1" id="KW-0255">Endonuclease</keyword>
<comment type="caution">
    <text evidence="1">The sequence shown here is derived from an EMBL/GenBank/DDBJ whole genome shotgun (WGS) entry which is preliminary data.</text>
</comment>
<keyword evidence="1" id="KW-0540">Nuclease</keyword>
<evidence type="ECO:0000313" key="2">
    <source>
        <dbReference type="Proteomes" id="UP000322814"/>
    </source>
</evidence>
<organism evidence="1 2">
    <name type="scientific">Brachyspira aalborgi</name>
    <dbReference type="NCBI Taxonomy" id="29522"/>
    <lineage>
        <taxon>Bacteria</taxon>
        <taxon>Pseudomonadati</taxon>
        <taxon>Spirochaetota</taxon>
        <taxon>Spirochaetia</taxon>
        <taxon>Brachyspirales</taxon>
        <taxon>Brachyspiraceae</taxon>
        <taxon>Brachyspira</taxon>
    </lineage>
</organism>
<dbReference type="RefSeq" id="WP_147770357.1">
    <property type="nucleotide sequence ID" value="NZ_SAYB01000003.1"/>
</dbReference>
<gene>
    <name evidence="1" type="ORF">EPJ78_02085</name>
</gene>
<dbReference type="AlphaFoldDB" id="A0A5C8EKN1"/>
<sequence length="235" mass="27606">MLNKIFIDIQKNKKEWLKSKKGSDFEDRIETSLKRNGFNRINKDDKNIKLILNSIKNSILDKKSNDIIDNIYYETDKSIANCFICQPYGSQNFPDFLIFTNKKIIPIEIKYSSGKSFNPMWNSNLPKANAIYIFGSYGREDVTFFLGRDVLPMSEREALIDFFSEIKKSENNFRKNLKDKVNEGNAIFDRGFDVYVRRAYQQDKSINKNAEVDYFSHKNRIDCENNAIRFCDCLE</sequence>
<protein>
    <submittedName>
        <fullName evidence="1">Type II restriction endonuclease</fullName>
    </submittedName>
</protein>
<reference evidence="1 2" key="1">
    <citation type="journal article" date="1992" name="Lakartidningen">
        <title>[Penicillin V and not amoxicillin is the first choice preparation in acute otitis].</title>
        <authorList>
            <person name="Kamme C."/>
            <person name="Lundgren K."/>
            <person name="Prellner K."/>
        </authorList>
    </citation>
    <scope>NUCLEOTIDE SEQUENCE [LARGE SCALE GENOMIC DNA]</scope>
    <source>
        <strain evidence="1 2">PC4580III</strain>
    </source>
</reference>
<dbReference type="EMBL" id="SAYB01000003">
    <property type="protein sequence ID" value="TXJ37531.1"/>
    <property type="molecule type" value="Genomic_DNA"/>
</dbReference>
<dbReference type="GO" id="GO:0004519">
    <property type="term" value="F:endonuclease activity"/>
    <property type="evidence" value="ECO:0007669"/>
    <property type="project" value="UniProtKB-KW"/>
</dbReference>
<dbReference type="Proteomes" id="UP000322814">
    <property type="component" value="Unassembled WGS sequence"/>
</dbReference>
<keyword evidence="1" id="KW-0378">Hydrolase</keyword>
<name>A0A5C8EKN1_9SPIR</name>
<proteinExistence type="predicted"/>
<evidence type="ECO:0000313" key="1">
    <source>
        <dbReference type="EMBL" id="TXJ37531.1"/>
    </source>
</evidence>